<dbReference type="EMBL" id="JPRO01000012">
    <property type="protein sequence ID" value="KFF02260.1"/>
    <property type="molecule type" value="Genomic_DNA"/>
</dbReference>
<dbReference type="InterPro" id="IPR001650">
    <property type="entry name" value="Helicase_C-like"/>
</dbReference>
<dbReference type="Proteomes" id="UP000028703">
    <property type="component" value="Unassembled WGS sequence"/>
</dbReference>
<keyword evidence="2" id="KW-0067">ATP-binding</keyword>
<evidence type="ECO:0000313" key="5">
    <source>
        <dbReference type="EMBL" id="KFF02260.1"/>
    </source>
</evidence>
<reference evidence="5 6" key="1">
    <citation type="submission" date="2014-07" db="EMBL/GenBank/DDBJ databases">
        <title>Genome of Chryseobacterium luteum DSM 18605.</title>
        <authorList>
            <person name="Stropko S.J."/>
            <person name="Pipes S.E."/>
            <person name="Newman J.D."/>
        </authorList>
    </citation>
    <scope>NUCLEOTIDE SEQUENCE [LARGE SCALE GENOMIC DNA]</scope>
    <source>
        <strain evidence="5 6">DSM 18605</strain>
    </source>
</reference>
<dbReference type="eggNOG" id="COG1201">
    <property type="taxonomic scope" value="Bacteria"/>
</dbReference>
<keyword evidence="5" id="KW-0347">Helicase</keyword>
<dbReference type="STRING" id="421531.IX38_13610"/>
<dbReference type="SMART" id="SM00490">
    <property type="entry name" value="HELICc"/>
    <property type="match status" value="1"/>
</dbReference>
<dbReference type="Pfam" id="PF00271">
    <property type="entry name" value="Helicase_C"/>
    <property type="match status" value="1"/>
</dbReference>
<dbReference type="OrthoDB" id="9815222at2"/>
<evidence type="ECO:0000256" key="1">
    <source>
        <dbReference type="ARBA" id="ARBA00022741"/>
    </source>
</evidence>
<evidence type="ECO:0000259" key="4">
    <source>
        <dbReference type="PROSITE" id="PS51194"/>
    </source>
</evidence>
<dbReference type="PANTHER" id="PTHR47962:SF5">
    <property type="entry name" value="ATP-DEPENDENT HELICASE LHR-RELATED"/>
    <property type="match status" value="1"/>
</dbReference>
<feature type="domain" description="Helicase ATP-binding" evidence="3">
    <location>
        <begin position="32"/>
        <end position="210"/>
    </location>
</feature>
<accession>A0A085ZCU6</accession>
<dbReference type="SMART" id="SM00487">
    <property type="entry name" value="DEXDc"/>
    <property type="match status" value="1"/>
</dbReference>
<dbReference type="GO" id="GO:0005524">
    <property type="term" value="F:ATP binding"/>
    <property type="evidence" value="ECO:0007669"/>
    <property type="project" value="UniProtKB-KW"/>
</dbReference>
<dbReference type="InterPro" id="IPR027417">
    <property type="entry name" value="P-loop_NTPase"/>
</dbReference>
<dbReference type="AlphaFoldDB" id="A0A085ZCU6"/>
<evidence type="ECO:0000259" key="3">
    <source>
        <dbReference type="PROSITE" id="PS51192"/>
    </source>
</evidence>
<dbReference type="PROSITE" id="PS51192">
    <property type="entry name" value="HELICASE_ATP_BIND_1"/>
    <property type="match status" value="1"/>
</dbReference>
<organism evidence="5 6">
    <name type="scientific">Chryseobacterium luteum</name>
    <dbReference type="NCBI Taxonomy" id="421531"/>
    <lineage>
        <taxon>Bacteria</taxon>
        <taxon>Pseudomonadati</taxon>
        <taxon>Bacteroidota</taxon>
        <taxon>Flavobacteriia</taxon>
        <taxon>Flavobacteriales</taxon>
        <taxon>Weeksellaceae</taxon>
        <taxon>Chryseobacterium group</taxon>
        <taxon>Chryseobacterium</taxon>
    </lineage>
</organism>
<dbReference type="GO" id="GO:0003677">
    <property type="term" value="F:DNA binding"/>
    <property type="evidence" value="ECO:0007669"/>
    <property type="project" value="TreeGrafter"/>
</dbReference>
<dbReference type="SUPFAM" id="SSF52540">
    <property type="entry name" value="P-loop containing nucleoside triphosphate hydrolases"/>
    <property type="match status" value="1"/>
</dbReference>
<dbReference type="InterPro" id="IPR011545">
    <property type="entry name" value="DEAD/DEAH_box_helicase_dom"/>
</dbReference>
<dbReference type="PANTHER" id="PTHR47962">
    <property type="entry name" value="ATP-DEPENDENT HELICASE LHR-RELATED-RELATED"/>
    <property type="match status" value="1"/>
</dbReference>
<dbReference type="InterPro" id="IPR014001">
    <property type="entry name" value="Helicase_ATP-bd"/>
</dbReference>
<gene>
    <name evidence="5" type="ORF">IX38_13610</name>
</gene>
<dbReference type="PROSITE" id="PS51194">
    <property type="entry name" value="HELICASE_CTER"/>
    <property type="match status" value="1"/>
</dbReference>
<keyword evidence="5" id="KW-0378">Hydrolase</keyword>
<evidence type="ECO:0000256" key="2">
    <source>
        <dbReference type="ARBA" id="ARBA00022840"/>
    </source>
</evidence>
<sequence length="713" mass="82095">MTAFDLLSEPIRKYIRDERWESLRKIQEASIPRILNTDNNYVIISKTASGKTEAAFLPILSKVNFKEKGVKVLYISPLIALINDQFLRVEKLCCYLDVKVTKWHGEASKAQKDHLIKNPEGIVLITPESLEAMFVNRPQNIQHLFSSLDYIVIDEIHSFLGSERGLHLKSLLSRLQQVNRSHFSVVGLSATVSDVNLYAELKDFLGNSENTKIIRDNTPKPINAIFKYYPGSVEELPLDLLKDLYTRTRDSKILVFPNARGRAEEVAVKLKKISERVGGHPNYFSHHSSVDKEVREYVEYFAKSAKMENFCISCTSTLELGIDIGNVDEVVQIDATHSIASLIQRVGRSGRREGKASNLYLYSTDRWSLLQSLACWLLYLEKYIEPIATTEKPYDVLLHQILSIVKGSSGLYLNELLDKIAHNSTFNNITELEIIEIIDHLQQIDFLEKLGNEYIIGVEGEKLVNHKDFYSMFHTPTFFKVSSQGVKVGELPLSPQIKENENIFLSAKIWKIKYVDYEMNKIEVIHAKDGKKPIFFSNAADTAHRIREKMLEIVFSTDNYEFLDKEGILVLNDMRTKFSAFSLKDFESDRPLLNSNDILELYSFSGSKINKSIGFLYDFLGLEYVYDDHRSSFKFKEKTAADLVYQIKAFRMTDYQINEVISSHLQLNPKLITISKWGTYLPVRFQIEILKNKEYDFEGCFKFLQNIKFIENN</sequence>
<dbReference type="GO" id="GO:0004386">
    <property type="term" value="F:helicase activity"/>
    <property type="evidence" value="ECO:0007669"/>
    <property type="project" value="UniProtKB-KW"/>
</dbReference>
<dbReference type="GO" id="GO:0016887">
    <property type="term" value="F:ATP hydrolysis activity"/>
    <property type="evidence" value="ECO:0007669"/>
    <property type="project" value="TreeGrafter"/>
</dbReference>
<name>A0A085ZCU6_9FLAO</name>
<dbReference type="InterPro" id="IPR052511">
    <property type="entry name" value="ATP-dep_Helicase"/>
</dbReference>
<keyword evidence="6" id="KW-1185">Reference proteome</keyword>
<proteinExistence type="predicted"/>
<dbReference type="Gene3D" id="3.40.50.300">
    <property type="entry name" value="P-loop containing nucleotide triphosphate hydrolases"/>
    <property type="match status" value="2"/>
</dbReference>
<dbReference type="RefSeq" id="WP_034705658.1">
    <property type="nucleotide sequence ID" value="NZ_JPRO01000012.1"/>
</dbReference>
<keyword evidence="1" id="KW-0547">Nucleotide-binding</keyword>
<evidence type="ECO:0000313" key="6">
    <source>
        <dbReference type="Proteomes" id="UP000028703"/>
    </source>
</evidence>
<comment type="caution">
    <text evidence="5">The sequence shown here is derived from an EMBL/GenBank/DDBJ whole genome shotgun (WGS) entry which is preliminary data.</text>
</comment>
<protein>
    <submittedName>
        <fullName evidence="5">DEAD/DEAH box helicase</fullName>
    </submittedName>
</protein>
<dbReference type="Pfam" id="PF00270">
    <property type="entry name" value="DEAD"/>
    <property type="match status" value="1"/>
</dbReference>
<feature type="domain" description="Helicase C-terminal" evidence="4">
    <location>
        <begin position="240"/>
        <end position="395"/>
    </location>
</feature>